<feature type="domain" description="N-acetyltransferase" evidence="3">
    <location>
        <begin position="1"/>
        <end position="163"/>
    </location>
</feature>
<evidence type="ECO:0000256" key="1">
    <source>
        <dbReference type="ARBA" id="ARBA00022679"/>
    </source>
</evidence>
<reference evidence="4 5" key="1">
    <citation type="submission" date="2017-11" db="EMBL/GenBank/DDBJ databases">
        <title>Draft genome sequence of environmental isolate Aeromonas lusitania sp. nov. MDC 2473.</title>
        <authorList>
            <person name="Colston S.M."/>
            <person name="Navarro A."/>
            <person name="Martinez-Murcia A.J."/>
            <person name="Graf J."/>
        </authorList>
    </citation>
    <scope>NUCLEOTIDE SEQUENCE [LARGE SCALE GENOMIC DNA]</scope>
    <source>
        <strain evidence="4 5">MDC 2473</strain>
    </source>
</reference>
<dbReference type="InterPro" id="IPR016181">
    <property type="entry name" value="Acyl_CoA_acyltransferase"/>
</dbReference>
<gene>
    <name evidence="4" type="ORF">CUC44_19485</name>
</gene>
<comment type="caution">
    <text evidence="4">The sequence shown here is derived from an EMBL/GenBank/DDBJ whole genome shotgun (WGS) entry which is preliminary data.</text>
</comment>
<sequence length="176" mass="19375">MELRRLSPANPDHRQWLEEVVMAAPAYSWLTEGKAPDPSDALEILNVCPPGIGEDDKFVLAVLEGEALLGCIDLVRGYPDEQTAYLGLLLLKECWQGQGIGNKLVARLMEMAAGWGCTAMRLGVIETNRPALHFWVRHGFQLVGSKRIAGFSGNTLVMSRAVSYPYTLPLRPAIAR</sequence>
<dbReference type="Proteomes" id="UP000232060">
    <property type="component" value="Unassembled WGS sequence"/>
</dbReference>
<dbReference type="PROSITE" id="PS51186">
    <property type="entry name" value="GNAT"/>
    <property type="match status" value="1"/>
</dbReference>
<keyword evidence="1" id="KW-0808">Transferase</keyword>
<name>A0A2M8H4M6_9GAMM</name>
<dbReference type="GO" id="GO:0016747">
    <property type="term" value="F:acyltransferase activity, transferring groups other than amino-acyl groups"/>
    <property type="evidence" value="ECO:0007669"/>
    <property type="project" value="InterPro"/>
</dbReference>
<keyword evidence="2" id="KW-0012">Acyltransferase</keyword>
<dbReference type="CDD" id="cd04301">
    <property type="entry name" value="NAT_SF"/>
    <property type="match status" value="1"/>
</dbReference>
<dbReference type="InterPro" id="IPR000182">
    <property type="entry name" value="GNAT_dom"/>
</dbReference>
<protein>
    <recommendedName>
        <fullName evidence="3">N-acetyltransferase domain-containing protein</fullName>
    </recommendedName>
</protein>
<accession>A0A2M8H4M6</accession>
<dbReference type="Gene3D" id="3.40.630.30">
    <property type="match status" value="1"/>
</dbReference>
<dbReference type="SUPFAM" id="SSF55729">
    <property type="entry name" value="Acyl-CoA N-acyltransferases (Nat)"/>
    <property type="match status" value="1"/>
</dbReference>
<organism evidence="4 5">
    <name type="scientific">Aeromonas lusitana</name>
    <dbReference type="NCBI Taxonomy" id="931529"/>
    <lineage>
        <taxon>Bacteria</taxon>
        <taxon>Pseudomonadati</taxon>
        <taxon>Pseudomonadota</taxon>
        <taxon>Gammaproteobacteria</taxon>
        <taxon>Aeromonadales</taxon>
        <taxon>Aeromonadaceae</taxon>
        <taxon>Aeromonas</taxon>
    </lineage>
</organism>
<evidence type="ECO:0000313" key="4">
    <source>
        <dbReference type="EMBL" id="PJC91519.1"/>
    </source>
</evidence>
<evidence type="ECO:0000259" key="3">
    <source>
        <dbReference type="PROSITE" id="PS51186"/>
    </source>
</evidence>
<dbReference type="AlphaFoldDB" id="A0A2M8H4M6"/>
<dbReference type="PANTHER" id="PTHR43877">
    <property type="entry name" value="AMINOALKYLPHOSPHONATE N-ACETYLTRANSFERASE-RELATED-RELATED"/>
    <property type="match status" value="1"/>
</dbReference>
<evidence type="ECO:0000313" key="5">
    <source>
        <dbReference type="Proteomes" id="UP000232060"/>
    </source>
</evidence>
<dbReference type="Pfam" id="PF00583">
    <property type="entry name" value="Acetyltransf_1"/>
    <property type="match status" value="1"/>
</dbReference>
<proteinExistence type="predicted"/>
<evidence type="ECO:0000256" key="2">
    <source>
        <dbReference type="ARBA" id="ARBA00023315"/>
    </source>
</evidence>
<keyword evidence="5" id="KW-1185">Reference proteome</keyword>
<dbReference type="InterPro" id="IPR050832">
    <property type="entry name" value="Bact_Acetyltransf"/>
</dbReference>
<dbReference type="EMBL" id="PGCP01000041">
    <property type="protein sequence ID" value="PJC91519.1"/>
    <property type="molecule type" value="Genomic_DNA"/>
</dbReference>